<dbReference type="InterPro" id="IPR001753">
    <property type="entry name" value="Enoyl-CoA_hydra/iso"/>
</dbReference>
<dbReference type="Pfam" id="PF00378">
    <property type="entry name" value="ECH_1"/>
    <property type="match status" value="1"/>
</dbReference>
<evidence type="ECO:0000313" key="2">
    <source>
        <dbReference type="EMBL" id="KAB7846581.1"/>
    </source>
</evidence>
<dbReference type="SUPFAM" id="SSF52096">
    <property type="entry name" value="ClpP/crotonase"/>
    <property type="match status" value="1"/>
</dbReference>
<keyword evidence="2" id="KW-0413">Isomerase</keyword>
<organism evidence="2 3">
    <name type="scientific">Streptomyces mobaraensis</name>
    <name type="common">Streptoverticillium mobaraense</name>
    <dbReference type="NCBI Taxonomy" id="35621"/>
    <lineage>
        <taxon>Bacteria</taxon>
        <taxon>Bacillati</taxon>
        <taxon>Actinomycetota</taxon>
        <taxon>Actinomycetes</taxon>
        <taxon>Kitasatosporales</taxon>
        <taxon>Streptomycetaceae</taxon>
        <taxon>Streptomyces</taxon>
    </lineage>
</organism>
<dbReference type="CDD" id="cd06558">
    <property type="entry name" value="crotonase-like"/>
    <property type="match status" value="1"/>
</dbReference>
<dbReference type="GO" id="GO:0016853">
    <property type="term" value="F:isomerase activity"/>
    <property type="evidence" value="ECO:0007669"/>
    <property type="project" value="UniProtKB-KW"/>
</dbReference>
<evidence type="ECO:0000256" key="1">
    <source>
        <dbReference type="ARBA" id="ARBA00005254"/>
    </source>
</evidence>
<dbReference type="InterPro" id="IPR014748">
    <property type="entry name" value="Enoyl-CoA_hydra_C"/>
</dbReference>
<dbReference type="Gene3D" id="3.90.226.10">
    <property type="entry name" value="2-enoyl-CoA Hydratase, Chain A, domain 1"/>
    <property type="match status" value="1"/>
</dbReference>
<dbReference type="InterPro" id="IPR029045">
    <property type="entry name" value="ClpP/crotonase-like_dom_sf"/>
</dbReference>
<dbReference type="GO" id="GO:0008300">
    <property type="term" value="P:isoprenoid catabolic process"/>
    <property type="evidence" value="ECO:0007669"/>
    <property type="project" value="TreeGrafter"/>
</dbReference>
<sequence>MEPALHLDVAGGTATIRIAHPAKRNAMTPAMWRALPPLLERCAADPDVRVLVLTGEGDTFCAGADIASLTAGGEGDPRDLAVAAEEALAAFPKPTLAAVRGHCVGGGCQLAAACDLRFAAEGALFGVTPARLGVVYAASSTRRLTGLIGPAAARYLLYSAELIDTERALRTGLVDEVWAPDELDARVTGFARLLASRSQLTQAAAKEFTRPEPVPAERVAHWAEAGHASADLAEGVTAFLERREPRFTWSVPVPAAPGRE</sequence>
<dbReference type="Gene3D" id="1.10.12.10">
    <property type="entry name" value="Lyase 2-enoyl-coa Hydratase, Chain A, domain 2"/>
    <property type="match status" value="1"/>
</dbReference>
<dbReference type="AlphaFoldDB" id="A0A5N5W944"/>
<dbReference type="PANTHER" id="PTHR42964">
    <property type="entry name" value="ENOYL-COA HYDRATASE"/>
    <property type="match status" value="1"/>
</dbReference>
<accession>A0A5N5W944</accession>
<evidence type="ECO:0000313" key="3">
    <source>
        <dbReference type="Proteomes" id="UP000327000"/>
    </source>
</evidence>
<comment type="caution">
    <text evidence="2">The sequence shown here is derived from an EMBL/GenBank/DDBJ whole genome shotgun (WGS) entry which is preliminary data.</text>
</comment>
<protein>
    <submittedName>
        <fullName evidence="2">Enoyl-CoA hydratase/isomerase family protein</fullName>
    </submittedName>
</protein>
<proteinExistence type="inferred from homology"/>
<reference evidence="2 3" key="1">
    <citation type="journal article" date="2019" name="Microb. Cell Fact.">
        <title>Exploring novel herbicidin analogues by transcriptional regulator overexpression and MS/MS molecular networking.</title>
        <authorList>
            <person name="Shi Y."/>
            <person name="Gu R."/>
            <person name="Li Y."/>
            <person name="Wang X."/>
            <person name="Ren W."/>
            <person name="Li X."/>
            <person name="Wang L."/>
            <person name="Xie Y."/>
            <person name="Hong B."/>
        </authorList>
    </citation>
    <scope>NUCLEOTIDE SEQUENCE [LARGE SCALE GENOMIC DNA]</scope>
    <source>
        <strain evidence="2 3">US-43</strain>
    </source>
</reference>
<dbReference type="OrthoDB" id="4608673at2"/>
<dbReference type="EMBL" id="VOKX01000021">
    <property type="protein sequence ID" value="KAB7846581.1"/>
    <property type="molecule type" value="Genomic_DNA"/>
</dbReference>
<dbReference type="PANTHER" id="PTHR42964:SF1">
    <property type="entry name" value="POLYKETIDE BIOSYNTHESIS ENOYL-COA HYDRATASE PKSH-RELATED"/>
    <property type="match status" value="1"/>
</dbReference>
<name>A0A5N5W944_STRMB</name>
<comment type="similarity">
    <text evidence="1">Belongs to the enoyl-CoA hydratase/isomerase family.</text>
</comment>
<dbReference type="RefSeq" id="WP_152263491.1">
    <property type="nucleotide sequence ID" value="NZ_VOKX01000021.1"/>
</dbReference>
<gene>
    <name evidence="2" type="ORF">FRZ00_12430</name>
</gene>
<dbReference type="InterPro" id="IPR051683">
    <property type="entry name" value="Enoyl-CoA_Hydratase/Isomerase"/>
</dbReference>
<keyword evidence="3" id="KW-1185">Reference proteome</keyword>
<dbReference type="Proteomes" id="UP000327000">
    <property type="component" value="Unassembled WGS sequence"/>
</dbReference>